<gene>
    <name evidence="1" type="ORF">SAMN05421752_11531</name>
</gene>
<dbReference type="EMBL" id="FTNR01000015">
    <property type="protein sequence ID" value="SIS15719.1"/>
    <property type="molecule type" value="Genomic_DNA"/>
</dbReference>
<sequence length="51" mass="5877">MVFLCNVVVVWSMWAIITAFATENPLHNFGISIVLSDLKDIVSGIWLNWRR</sequence>
<keyword evidence="2" id="KW-1185">Reference proteome</keyword>
<name>A0A1N7GT33_9EURY</name>
<dbReference type="Proteomes" id="UP000185936">
    <property type="component" value="Unassembled WGS sequence"/>
</dbReference>
<protein>
    <submittedName>
        <fullName evidence="1">Uncharacterized protein</fullName>
    </submittedName>
</protein>
<organism evidence="1 2">
    <name type="scientific">Natronorubrum thiooxidans</name>
    <dbReference type="NCBI Taxonomy" id="308853"/>
    <lineage>
        <taxon>Archaea</taxon>
        <taxon>Methanobacteriati</taxon>
        <taxon>Methanobacteriota</taxon>
        <taxon>Stenosarchaea group</taxon>
        <taxon>Halobacteria</taxon>
        <taxon>Halobacteriales</taxon>
        <taxon>Natrialbaceae</taxon>
        <taxon>Natronorubrum</taxon>
    </lineage>
</organism>
<evidence type="ECO:0000313" key="1">
    <source>
        <dbReference type="EMBL" id="SIS15719.1"/>
    </source>
</evidence>
<proteinExistence type="predicted"/>
<accession>A0A1N7GT33</accession>
<evidence type="ECO:0000313" key="2">
    <source>
        <dbReference type="Proteomes" id="UP000185936"/>
    </source>
</evidence>
<reference evidence="2" key="1">
    <citation type="submission" date="2017-01" db="EMBL/GenBank/DDBJ databases">
        <authorList>
            <person name="Varghese N."/>
            <person name="Submissions S."/>
        </authorList>
    </citation>
    <scope>NUCLEOTIDE SEQUENCE [LARGE SCALE GENOMIC DNA]</scope>
    <source>
        <strain evidence="2">type strain: HArc-</strain>
    </source>
</reference>
<dbReference type="AlphaFoldDB" id="A0A1N7GT33"/>